<keyword evidence="1" id="KW-0472">Membrane</keyword>
<feature type="transmembrane region" description="Helical" evidence="1">
    <location>
        <begin position="129"/>
        <end position="146"/>
    </location>
</feature>
<proteinExistence type="predicted"/>
<dbReference type="RefSeq" id="WP_271321941.1">
    <property type="nucleotide sequence ID" value="NZ_JAAGKO020000036.1"/>
</dbReference>
<accession>A0ABT6W478</accession>
<feature type="transmembrane region" description="Helical" evidence="1">
    <location>
        <begin position="88"/>
        <end position="109"/>
    </location>
</feature>
<comment type="caution">
    <text evidence="2">The sequence shown here is derived from an EMBL/GenBank/DDBJ whole genome shotgun (WGS) entry which is preliminary data.</text>
</comment>
<dbReference type="Proteomes" id="UP001156398">
    <property type="component" value="Unassembled WGS sequence"/>
</dbReference>
<dbReference type="EMBL" id="JAAGKO020000036">
    <property type="protein sequence ID" value="MDI5965484.1"/>
    <property type="molecule type" value="Genomic_DNA"/>
</dbReference>
<keyword evidence="3" id="KW-1185">Reference proteome</keyword>
<evidence type="ECO:0000313" key="3">
    <source>
        <dbReference type="Proteomes" id="UP001156398"/>
    </source>
</evidence>
<protein>
    <submittedName>
        <fullName evidence="2">DUF2975 domain-containing protein</fullName>
    </submittedName>
</protein>
<evidence type="ECO:0000313" key="2">
    <source>
        <dbReference type="EMBL" id="MDI5965484.1"/>
    </source>
</evidence>
<evidence type="ECO:0000256" key="1">
    <source>
        <dbReference type="SAM" id="Phobius"/>
    </source>
</evidence>
<name>A0ABT6W478_9ACTN</name>
<feature type="transmembrane region" description="Helical" evidence="1">
    <location>
        <begin position="166"/>
        <end position="188"/>
    </location>
</feature>
<sequence>MTTTTWSRVGNPVLEMTLGLALLLVGLFRVLFPILGVTGPLPAMDTTRTVRIDATTRVPDAVAHGAVTLHGTSTAALTFAHPGVGDRLLLVLPALVGGLLLLQVFEILLRTARTFRDGDFFVPRNARRLGLVAALVLLIGVLTPALDVITTKFLVKGTPVASAVQSSYHLSMLPVVLAILIAAAAAAFRSGTRLRDDTDGLV</sequence>
<keyword evidence="1" id="KW-0812">Transmembrane</keyword>
<keyword evidence="1" id="KW-1133">Transmembrane helix</keyword>
<feature type="transmembrane region" description="Helical" evidence="1">
    <location>
        <begin position="12"/>
        <end position="32"/>
    </location>
</feature>
<reference evidence="2 3" key="1">
    <citation type="submission" date="2023-05" db="EMBL/GenBank/DDBJ databases">
        <title>Streptantibioticus silvisoli sp. nov., acidotolerant actinomycetes 1 from pine litter.</title>
        <authorList>
            <person name="Swiecimska M."/>
            <person name="Golinska P."/>
            <person name="Sangal V."/>
            <person name="Wachnowicz B."/>
            <person name="Goodfellow M."/>
        </authorList>
    </citation>
    <scope>NUCLEOTIDE SEQUENCE [LARGE SCALE GENOMIC DNA]</scope>
    <source>
        <strain evidence="2 3">SL54</strain>
    </source>
</reference>
<organism evidence="2 3">
    <name type="scientific">Streptantibioticus silvisoli</name>
    <dbReference type="NCBI Taxonomy" id="2705255"/>
    <lineage>
        <taxon>Bacteria</taxon>
        <taxon>Bacillati</taxon>
        <taxon>Actinomycetota</taxon>
        <taxon>Actinomycetes</taxon>
        <taxon>Kitasatosporales</taxon>
        <taxon>Streptomycetaceae</taxon>
        <taxon>Streptantibioticus</taxon>
    </lineage>
</organism>
<gene>
    <name evidence="2" type="ORF">POF43_022625</name>
</gene>